<accession>A0A2X2YQN8</accession>
<proteinExistence type="predicted"/>
<sequence>MRKIIEISNDDWSGMINRLENIGKKVVDLTEIKQEIADELGMNNTETAAVVAILEHEGTFDHYGGFIGGGESVSIHLRRDDD</sequence>
<dbReference type="AlphaFoldDB" id="A0A2X2YQN8"/>
<gene>
    <name evidence="1" type="ORF">NCTC10786_05347</name>
</gene>
<reference evidence="1 2" key="1">
    <citation type="submission" date="2018-06" db="EMBL/GenBank/DDBJ databases">
        <authorList>
            <consortium name="Pathogen Informatics"/>
            <person name="Doyle S."/>
        </authorList>
    </citation>
    <scope>NUCLEOTIDE SEQUENCE [LARGE SCALE GENOMIC DNA]</scope>
    <source>
        <strain evidence="1 2">NCTC10786</strain>
    </source>
</reference>
<name>A0A2X2YQN8_CITKO</name>
<evidence type="ECO:0000313" key="2">
    <source>
        <dbReference type="Proteomes" id="UP000251584"/>
    </source>
</evidence>
<organism evidence="1 2">
    <name type="scientific">Citrobacter koseri</name>
    <name type="common">Citrobacter diversus</name>
    <dbReference type="NCBI Taxonomy" id="545"/>
    <lineage>
        <taxon>Bacteria</taxon>
        <taxon>Pseudomonadati</taxon>
        <taxon>Pseudomonadota</taxon>
        <taxon>Gammaproteobacteria</taxon>
        <taxon>Enterobacterales</taxon>
        <taxon>Enterobacteriaceae</taxon>
        <taxon>Citrobacter</taxon>
    </lineage>
</organism>
<dbReference type="Proteomes" id="UP000251584">
    <property type="component" value="Unassembled WGS sequence"/>
</dbReference>
<protein>
    <submittedName>
        <fullName evidence="1">Uncharacterized protein</fullName>
    </submittedName>
</protein>
<evidence type="ECO:0000313" key="1">
    <source>
        <dbReference type="EMBL" id="SQB40249.1"/>
    </source>
</evidence>
<dbReference type="EMBL" id="UAVY01000009">
    <property type="protein sequence ID" value="SQB40249.1"/>
    <property type="molecule type" value="Genomic_DNA"/>
</dbReference>